<dbReference type="GO" id="GO:0000177">
    <property type="term" value="C:cytoplasmic exosome (RNase complex)"/>
    <property type="evidence" value="ECO:0007669"/>
    <property type="project" value="TreeGrafter"/>
</dbReference>
<dbReference type="OrthoDB" id="45882at2759"/>
<proteinExistence type="inferred from homology"/>
<keyword evidence="13" id="KW-1185">Reference proteome</keyword>
<keyword evidence="7" id="KW-0694">RNA-binding</keyword>
<dbReference type="FunCoup" id="A0A165IP59">
    <property type="interactions" value="552"/>
</dbReference>
<feature type="domain" description="Exoribonuclease phosphorolytic" evidence="11">
    <location>
        <begin position="206"/>
        <end position="253"/>
    </location>
</feature>
<dbReference type="InterPro" id="IPR033196">
    <property type="entry name" value="Rrp43"/>
</dbReference>
<keyword evidence="12" id="KW-0687">Ribonucleoprotein</keyword>
<feature type="domain" description="Exoribonuclease phosphorolytic" evidence="10">
    <location>
        <begin position="46"/>
        <end position="180"/>
    </location>
</feature>
<evidence type="ECO:0000256" key="5">
    <source>
        <dbReference type="ARBA" id="ARBA00022552"/>
    </source>
</evidence>
<keyword evidence="6" id="KW-0271">Exosome</keyword>
<evidence type="ECO:0000256" key="8">
    <source>
        <dbReference type="ARBA" id="ARBA00023242"/>
    </source>
</evidence>
<dbReference type="GO" id="GO:0034475">
    <property type="term" value="P:U4 snRNA 3'-end processing"/>
    <property type="evidence" value="ECO:0007669"/>
    <property type="project" value="TreeGrafter"/>
</dbReference>
<dbReference type="GO" id="GO:0016075">
    <property type="term" value="P:rRNA catabolic process"/>
    <property type="evidence" value="ECO:0007669"/>
    <property type="project" value="TreeGrafter"/>
</dbReference>
<dbReference type="GO" id="GO:0000467">
    <property type="term" value="P:exonucleolytic trimming to generate mature 3'-end of 5.8S rRNA from tricistronic rRNA transcript (SSU-rRNA, 5.8S rRNA, LSU-rRNA)"/>
    <property type="evidence" value="ECO:0007669"/>
    <property type="project" value="TreeGrafter"/>
</dbReference>
<keyword evidence="8" id="KW-0539">Nucleus</keyword>
<dbReference type="InterPro" id="IPR015847">
    <property type="entry name" value="ExoRNase_PH_dom2"/>
</dbReference>
<dbReference type="CDD" id="cd11369">
    <property type="entry name" value="RNase_PH_RRP43"/>
    <property type="match status" value="1"/>
</dbReference>
<keyword evidence="5" id="KW-0698">rRNA processing</keyword>
<dbReference type="EMBL" id="KV423928">
    <property type="protein sequence ID" value="KZT60824.1"/>
    <property type="molecule type" value="Genomic_DNA"/>
</dbReference>
<gene>
    <name evidence="12" type="ORF">CALCODRAFT_428811</name>
</gene>
<evidence type="ECO:0000256" key="9">
    <source>
        <dbReference type="ARBA" id="ARBA00030617"/>
    </source>
</evidence>
<evidence type="ECO:0000259" key="11">
    <source>
        <dbReference type="Pfam" id="PF03725"/>
    </source>
</evidence>
<dbReference type="GO" id="GO:0034476">
    <property type="term" value="P:U5 snRNA 3'-end processing"/>
    <property type="evidence" value="ECO:0007669"/>
    <property type="project" value="TreeGrafter"/>
</dbReference>
<keyword evidence="4" id="KW-0963">Cytoplasm</keyword>
<evidence type="ECO:0000313" key="13">
    <source>
        <dbReference type="Proteomes" id="UP000076842"/>
    </source>
</evidence>
<dbReference type="GO" id="GO:0034473">
    <property type="term" value="P:U1 snRNA 3'-end processing"/>
    <property type="evidence" value="ECO:0007669"/>
    <property type="project" value="TreeGrafter"/>
</dbReference>
<dbReference type="SUPFAM" id="SSF55666">
    <property type="entry name" value="Ribonuclease PH domain 2-like"/>
    <property type="match status" value="1"/>
</dbReference>
<dbReference type="GO" id="GO:0071028">
    <property type="term" value="P:nuclear mRNA surveillance"/>
    <property type="evidence" value="ECO:0007669"/>
    <property type="project" value="TreeGrafter"/>
</dbReference>
<evidence type="ECO:0000256" key="6">
    <source>
        <dbReference type="ARBA" id="ARBA00022835"/>
    </source>
</evidence>
<organism evidence="12 13">
    <name type="scientific">Calocera cornea HHB12733</name>
    <dbReference type="NCBI Taxonomy" id="1353952"/>
    <lineage>
        <taxon>Eukaryota</taxon>
        <taxon>Fungi</taxon>
        <taxon>Dikarya</taxon>
        <taxon>Basidiomycota</taxon>
        <taxon>Agaricomycotina</taxon>
        <taxon>Dacrymycetes</taxon>
        <taxon>Dacrymycetales</taxon>
        <taxon>Dacrymycetaceae</taxon>
        <taxon>Calocera</taxon>
    </lineage>
</organism>
<evidence type="ECO:0000259" key="10">
    <source>
        <dbReference type="Pfam" id="PF01138"/>
    </source>
</evidence>
<reference evidence="12 13" key="1">
    <citation type="journal article" date="2016" name="Mol. Biol. Evol.">
        <title>Comparative Genomics of Early-Diverging Mushroom-Forming Fungi Provides Insights into the Origins of Lignocellulose Decay Capabilities.</title>
        <authorList>
            <person name="Nagy L.G."/>
            <person name="Riley R."/>
            <person name="Tritt A."/>
            <person name="Adam C."/>
            <person name="Daum C."/>
            <person name="Floudas D."/>
            <person name="Sun H."/>
            <person name="Yadav J.S."/>
            <person name="Pangilinan J."/>
            <person name="Larsson K.H."/>
            <person name="Matsuura K."/>
            <person name="Barry K."/>
            <person name="Labutti K."/>
            <person name="Kuo R."/>
            <person name="Ohm R.A."/>
            <person name="Bhattacharya S.S."/>
            <person name="Shirouzu T."/>
            <person name="Yoshinaga Y."/>
            <person name="Martin F.M."/>
            <person name="Grigoriev I.V."/>
            <person name="Hibbett D.S."/>
        </authorList>
    </citation>
    <scope>NUCLEOTIDE SEQUENCE [LARGE SCALE GENOMIC DNA]</scope>
    <source>
        <strain evidence="12 13">HHB12733</strain>
    </source>
</reference>
<protein>
    <recommendedName>
        <fullName evidence="9">Ribosomal RNA-processing protein 43</fullName>
    </recommendedName>
</protein>
<sequence length="286" mass="30973">MEDPTASGSSSTKLDPEIYSRIHPRAYLERFLAASYRPSGRTPPSFRPVQIHTGSISTADGSALARLGDTTVVCGVKAELAEPDAGAERRGWAVPNLDLPAVCGSRFKPGPPGEEAQVWSERLWELLIENEVISLEDLCIEPGRSAWVLYIDLVCINYDGNAYDASVLAMIAALRNTTLPKARWDEDKRRVVCSRKERVPLQVKNLPIPSTFGVFDGQHLLADPSAFEEPLLDTIVTVTVDDAGRIRVQLAGPACVGGVDGLKVVGQCVQAARARRKEVLGVLDGT</sequence>
<dbReference type="GO" id="GO:0000176">
    <property type="term" value="C:nuclear exosome (RNase complex)"/>
    <property type="evidence" value="ECO:0007669"/>
    <property type="project" value="TreeGrafter"/>
</dbReference>
<dbReference type="InterPro" id="IPR020568">
    <property type="entry name" value="Ribosomal_Su5_D2-typ_SF"/>
</dbReference>
<accession>A0A165IP59</accession>
<dbReference type="GO" id="GO:0071038">
    <property type="term" value="P:TRAMP-dependent tRNA surveillance pathway"/>
    <property type="evidence" value="ECO:0007669"/>
    <property type="project" value="TreeGrafter"/>
</dbReference>
<dbReference type="InterPro" id="IPR027408">
    <property type="entry name" value="PNPase/RNase_PH_dom_sf"/>
</dbReference>
<dbReference type="GO" id="GO:0005840">
    <property type="term" value="C:ribosome"/>
    <property type="evidence" value="ECO:0007669"/>
    <property type="project" value="UniProtKB-KW"/>
</dbReference>
<dbReference type="FunFam" id="3.30.230.70:FF:000017">
    <property type="entry name" value="Exosome complex component Rrp42"/>
    <property type="match status" value="1"/>
</dbReference>
<evidence type="ECO:0000256" key="2">
    <source>
        <dbReference type="ARBA" id="ARBA00004604"/>
    </source>
</evidence>
<evidence type="ECO:0000256" key="4">
    <source>
        <dbReference type="ARBA" id="ARBA00022490"/>
    </source>
</evidence>
<dbReference type="AlphaFoldDB" id="A0A165IP59"/>
<dbReference type="InterPro" id="IPR050590">
    <property type="entry name" value="Exosome_comp_Rrp42_subfam"/>
</dbReference>
<comment type="subcellular location">
    <subcellularLocation>
        <location evidence="1">Cytoplasm</location>
    </subcellularLocation>
    <subcellularLocation>
        <location evidence="2">Nucleus</location>
        <location evidence="2">Nucleolus</location>
    </subcellularLocation>
</comment>
<evidence type="ECO:0000256" key="7">
    <source>
        <dbReference type="ARBA" id="ARBA00022884"/>
    </source>
</evidence>
<dbReference type="SUPFAM" id="SSF54211">
    <property type="entry name" value="Ribosomal protein S5 domain 2-like"/>
    <property type="match status" value="1"/>
</dbReference>
<dbReference type="GO" id="GO:0005730">
    <property type="term" value="C:nucleolus"/>
    <property type="evidence" value="ECO:0007669"/>
    <property type="project" value="UniProtKB-SubCell"/>
</dbReference>
<evidence type="ECO:0000313" key="12">
    <source>
        <dbReference type="EMBL" id="KZT60824.1"/>
    </source>
</evidence>
<comment type="similarity">
    <text evidence="3">Belongs to the RNase PH family.</text>
</comment>
<dbReference type="GO" id="GO:0071035">
    <property type="term" value="P:nuclear polyadenylation-dependent rRNA catabolic process"/>
    <property type="evidence" value="ECO:0007669"/>
    <property type="project" value="TreeGrafter"/>
</dbReference>
<evidence type="ECO:0000256" key="3">
    <source>
        <dbReference type="ARBA" id="ARBA00006678"/>
    </source>
</evidence>
<name>A0A165IP59_9BASI</name>
<dbReference type="PANTHER" id="PTHR11097">
    <property type="entry name" value="EXOSOME COMPLEX EXONUCLEASE RIBOSOMAL RNA PROCESSING PROTEIN"/>
    <property type="match status" value="1"/>
</dbReference>
<dbReference type="InterPro" id="IPR036345">
    <property type="entry name" value="ExoRNase_PH_dom2_sf"/>
</dbReference>
<dbReference type="Pfam" id="PF01138">
    <property type="entry name" value="RNase_PH"/>
    <property type="match status" value="1"/>
</dbReference>
<dbReference type="STRING" id="1353952.A0A165IP59"/>
<keyword evidence="12" id="KW-0689">Ribosomal protein</keyword>
<dbReference type="InterPro" id="IPR001247">
    <property type="entry name" value="ExoRNase_PH_dom1"/>
</dbReference>
<evidence type="ECO:0000256" key="1">
    <source>
        <dbReference type="ARBA" id="ARBA00004496"/>
    </source>
</evidence>
<dbReference type="Gene3D" id="3.30.230.70">
    <property type="entry name" value="GHMP Kinase, N-terminal domain"/>
    <property type="match status" value="1"/>
</dbReference>
<dbReference type="Proteomes" id="UP000076842">
    <property type="component" value="Unassembled WGS sequence"/>
</dbReference>
<dbReference type="Pfam" id="PF03725">
    <property type="entry name" value="RNase_PH_C"/>
    <property type="match status" value="1"/>
</dbReference>
<dbReference type="InParanoid" id="A0A165IP59"/>
<dbReference type="PANTHER" id="PTHR11097:SF9">
    <property type="entry name" value="EXOSOME COMPLEX COMPONENT RRP43"/>
    <property type="match status" value="1"/>
</dbReference>
<dbReference type="GO" id="GO:0035925">
    <property type="term" value="F:mRNA 3'-UTR AU-rich region binding"/>
    <property type="evidence" value="ECO:0007669"/>
    <property type="project" value="TreeGrafter"/>
</dbReference>